<organism evidence="1 2">
    <name type="scientific">Lepidopterella palustris CBS 459.81</name>
    <dbReference type="NCBI Taxonomy" id="1314670"/>
    <lineage>
        <taxon>Eukaryota</taxon>
        <taxon>Fungi</taxon>
        <taxon>Dikarya</taxon>
        <taxon>Ascomycota</taxon>
        <taxon>Pezizomycotina</taxon>
        <taxon>Dothideomycetes</taxon>
        <taxon>Pleosporomycetidae</taxon>
        <taxon>Mytilinidiales</taxon>
        <taxon>Argynnaceae</taxon>
        <taxon>Lepidopterella</taxon>
    </lineage>
</organism>
<evidence type="ECO:0000313" key="2">
    <source>
        <dbReference type="Proteomes" id="UP000250266"/>
    </source>
</evidence>
<dbReference type="AlphaFoldDB" id="A0A8E2EEB1"/>
<accession>A0A8E2EEB1</accession>
<name>A0A8E2EEB1_9PEZI</name>
<reference evidence="1 2" key="1">
    <citation type="journal article" date="2016" name="Nat. Commun.">
        <title>Ectomycorrhizal ecology is imprinted in the genome of the dominant symbiotic fungus Cenococcum geophilum.</title>
        <authorList>
            <consortium name="DOE Joint Genome Institute"/>
            <person name="Peter M."/>
            <person name="Kohler A."/>
            <person name="Ohm R.A."/>
            <person name="Kuo A."/>
            <person name="Krutzmann J."/>
            <person name="Morin E."/>
            <person name="Arend M."/>
            <person name="Barry K.W."/>
            <person name="Binder M."/>
            <person name="Choi C."/>
            <person name="Clum A."/>
            <person name="Copeland A."/>
            <person name="Grisel N."/>
            <person name="Haridas S."/>
            <person name="Kipfer T."/>
            <person name="LaButti K."/>
            <person name="Lindquist E."/>
            <person name="Lipzen A."/>
            <person name="Maire R."/>
            <person name="Meier B."/>
            <person name="Mihaltcheva S."/>
            <person name="Molinier V."/>
            <person name="Murat C."/>
            <person name="Poggeler S."/>
            <person name="Quandt C.A."/>
            <person name="Sperisen C."/>
            <person name="Tritt A."/>
            <person name="Tisserant E."/>
            <person name="Crous P.W."/>
            <person name="Henrissat B."/>
            <person name="Nehls U."/>
            <person name="Egli S."/>
            <person name="Spatafora J.W."/>
            <person name="Grigoriev I.V."/>
            <person name="Martin F.M."/>
        </authorList>
    </citation>
    <scope>NUCLEOTIDE SEQUENCE [LARGE SCALE GENOMIC DNA]</scope>
    <source>
        <strain evidence="1 2">CBS 459.81</strain>
    </source>
</reference>
<evidence type="ECO:0000313" key="1">
    <source>
        <dbReference type="EMBL" id="OCK82450.1"/>
    </source>
</evidence>
<dbReference type="Proteomes" id="UP000250266">
    <property type="component" value="Unassembled WGS sequence"/>
</dbReference>
<proteinExistence type="predicted"/>
<keyword evidence="2" id="KW-1185">Reference proteome</keyword>
<sequence length="182" mass="19720">MKLIAEESSIVNLAEEGSEDERLIDWERRRVQKGEGGDYGHGSCQTAHLYTTCPQPAVFGDAEMGLRLRGIIGPVVRLMTDSPANQALSIHSTCARLDVPSIQTPRDCVLAHLYTAAVGSFLSREAEIIESNWYCAEGGEFGVGAFSAAKISITNYDIALRTGYPGPWAGRGAVEFVELSVR</sequence>
<gene>
    <name evidence="1" type="ORF">K432DRAFT_391229</name>
</gene>
<dbReference type="EMBL" id="KV744887">
    <property type="protein sequence ID" value="OCK82450.1"/>
    <property type="molecule type" value="Genomic_DNA"/>
</dbReference>
<protein>
    <submittedName>
        <fullName evidence="1">Uncharacterized protein</fullName>
    </submittedName>
</protein>